<dbReference type="AlphaFoldDB" id="A0A848B319"/>
<reference evidence="2 3" key="1">
    <citation type="submission" date="2020-04" db="EMBL/GenBank/DDBJ databases">
        <authorList>
            <person name="Hitch T.C.A."/>
            <person name="Wylensek D."/>
            <person name="Clavel T."/>
        </authorList>
    </citation>
    <scope>NUCLEOTIDE SEQUENCE [LARGE SCALE GENOMIC DNA]</scope>
    <source>
        <strain evidence="2 3">COR2-253-APC-1A</strain>
    </source>
</reference>
<name>A0A848B319_9BACT</name>
<comment type="caution">
    <text evidence="2">The sequence shown here is derived from an EMBL/GenBank/DDBJ whole genome shotgun (WGS) entry which is preliminary data.</text>
</comment>
<sequence>MALPGDRSQVVFNLGRPGGVPLKLEFDVLLSHKAKYFVAVAVLALMLPAAGAQLSRMKLSDLKRMRADNMNFVDNNIVVSGNVYLPFGDMEVYADKAVINASTWDVEATGNIQFYRWVSMTGNIDTDKLARLERASNILVSVKGIMGDIWGDQLIQVEASGLTDNIRAQRMVGNMETGYFQFENFEAQYNTFICKAGVGERRPDGKIVVKKAEISACNYLLNDNAHYSISCGEATLIPQNTSFYGYGLDNLESDLGEYSVFVTNGFAKVYGVPVLWLPVFYKPKDESPGLLSTQWGKASDWGYYVLLSKRFNFTDYPYSKAKLMADYYEKRGFAGGVEADFGTENSKTEIFFYTIRDKDPYESEDYWKYRMEIPNQRYDLRITNVTHITPKLDFRGAFELLSDPWFNNDFFTSRYDSDPQPSTYASLEQQFDHFSASLYIRAKVNDFFTTVQRLPSFRLDFQRQEILDTNIYYQGDFSMDYLKMSWLKFDIPGYWGKEYEKLKNYESFRLDTTHFLYYPLRFDWLTVVPRAGFKFTAYSKSSKNKVDTDDLMTMFRAADLQNITNIALNNFDEKGGSRSRFIGELGIEASTKIYNTWENVRSSWLQLDGLRHVMRPYVNYTFIPKPTVNREHLYYFDEIDRIDEQNFVRFGVQNRLQTRSGNSVRTYFAMENYWDLYLNKSEGFNNIGNFCTMLTASPFKGFSINTMFSIDAGNNNGDLPQVVRNGRRIDNPGINLKWLNRWNINVSYTPADDWRFTLGYTYHRPYGTRSAYSMGSTLTQFDAGSYFNNYFSEYTEEIYFGMMFPITPDRRTKGSFGMSYDFHEGYVDAYEFGVTRNFHCWELAFSFILEYDRGDGWHKTNWSPNFMVSAYLTGLENPLAGPSNNILVDADREMRRGAGSRTFGWTGGN</sequence>
<feature type="transmembrane region" description="Helical" evidence="1">
    <location>
        <begin position="36"/>
        <end position="55"/>
    </location>
</feature>
<evidence type="ECO:0008006" key="4">
    <source>
        <dbReference type="Google" id="ProtNLM"/>
    </source>
</evidence>
<keyword evidence="1" id="KW-0472">Membrane</keyword>
<dbReference type="Proteomes" id="UP000576225">
    <property type="component" value="Unassembled WGS sequence"/>
</dbReference>
<dbReference type="GO" id="GO:0009279">
    <property type="term" value="C:cell outer membrane"/>
    <property type="evidence" value="ECO:0007669"/>
    <property type="project" value="TreeGrafter"/>
</dbReference>
<dbReference type="RefSeq" id="WP_168962901.1">
    <property type="nucleotide sequence ID" value="NZ_DBFOHU010000301.1"/>
</dbReference>
<evidence type="ECO:0000313" key="3">
    <source>
        <dbReference type="Proteomes" id="UP000576225"/>
    </source>
</evidence>
<dbReference type="EMBL" id="JABAEW010000025">
    <property type="protein sequence ID" value="NMD87482.1"/>
    <property type="molecule type" value="Genomic_DNA"/>
</dbReference>
<gene>
    <name evidence="2" type="ORF">HF882_12895</name>
</gene>
<evidence type="ECO:0000313" key="2">
    <source>
        <dbReference type="EMBL" id="NMD87482.1"/>
    </source>
</evidence>
<dbReference type="InterPro" id="IPR050218">
    <property type="entry name" value="LptD"/>
</dbReference>
<accession>A0A848B319</accession>
<keyword evidence="1" id="KW-1133">Transmembrane helix</keyword>
<dbReference type="PANTHER" id="PTHR30189:SF1">
    <property type="entry name" value="LPS-ASSEMBLY PROTEIN LPTD"/>
    <property type="match status" value="1"/>
</dbReference>
<keyword evidence="1" id="KW-0812">Transmembrane</keyword>
<evidence type="ECO:0000256" key="1">
    <source>
        <dbReference type="SAM" id="Phobius"/>
    </source>
</evidence>
<dbReference type="GO" id="GO:1990351">
    <property type="term" value="C:transporter complex"/>
    <property type="evidence" value="ECO:0007669"/>
    <property type="project" value="TreeGrafter"/>
</dbReference>
<organism evidence="2 3">
    <name type="scientific">Victivallis vadensis</name>
    <dbReference type="NCBI Taxonomy" id="172901"/>
    <lineage>
        <taxon>Bacteria</taxon>
        <taxon>Pseudomonadati</taxon>
        <taxon>Lentisphaerota</taxon>
        <taxon>Lentisphaeria</taxon>
        <taxon>Victivallales</taxon>
        <taxon>Victivallaceae</taxon>
        <taxon>Victivallis</taxon>
    </lineage>
</organism>
<proteinExistence type="predicted"/>
<protein>
    <recommendedName>
        <fullName evidence="4">LPS-assembly protein LptD</fullName>
    </recommendedName>
</protein>
<dbReference type="PANTHER" id="PTHR30189">
    <property type="entry name" value="LPS-ASSEMBLY PROTEIN"/>
    <property type="match status" value="1"/>
</dbReference>